<organism evidence="1 2">
    <name type="scientific">Plakobranchus ocellatus</name>
    <dbReference type="NCBI Taxonomy" id="259542"/>
    <lineage>
        <taxon>Eukaryota</taxon>
        <taxon>Metazoa</taxon>
        <taxon>Spiralia</taxon>
        <taxon>Lophotrochozoa</taxon>
        <taxon>Mollusca</taxon>
        <taxon>Gastropoda</taxon>
        <taxon>Heterobranchia</taxon>
        <taxon>Euthyneura</taxon>
        <taxon>Panpulmonata</taxon>
        <taxon>Sacoglossa</taxon>
        <taxon>Placobranchoidea</taxon>
        <taxon>Plakobranchidae</taxon>
        <taxon>Plakobranchus</taxon>
    </lineage>
</organism>
<dbReference type="AlphaFoldDB" id="A0AAV3ZA84"/>
<proteinExistence type="predicted"/>
<protein>
    <submittedName>
        <fullName evidence="1">Uncharacterized protein</fullName>
    </submittedName>
</protein>
<dbReference type="EMBL" id="BLXT01002143">
    <property type="protein sequence ID" value="GFN91449.1"/>
    <property type="molecule type" value="Genomic_DNA"/>
</dbReference>
<name>A0AAV3ZA84_9GAST</name>
<dbReference type="Proteomes" id="UP000735302">
    <property type="component" value="Unassembled WGS sequence"/>
</dbReference>
<comment type="caution">
    <text evidence="1">The sequence shown here is derived from an EMBL/GenBank/DDBJ whole genome shotgun (WGS) entry which is preliminary data.</text>
</comment>
<evidence type="ECO:0000313" key="2">
    <source>
        <dbReference type="Proteomes" id="UP000735302"/>
    </source>
</evidence>
<sequence length="101" mass="11446">MDVQYQNQPNAVVDSSEGKTCHWERLLQTNTCNAFVRLRLFTSLSIGRGFIRAYTASTRRGCITTHTASTRRGRIRVYTSSARRGRIHFATAAPEIVHSFL</sequence>
<reference evidence="1 2" key="1">
    <citation type="journal article" date="2021" name="Elife">
        <title>Chloroplast acquisition without the gene transfer in kleptoplastic sea slugs, Plakobranchus ocellatus.</title>
        <authorList>
            <person name="Maeda T."/>
            <person name="Takahashi S."/>
            <person name="Yoshida T."/>
            <person name="Shimamura S."/>
            <person name="Takaki Y."/>
            <person name="Nagai Y."/>
            <person name="Toyoda A."/>
            <person name="Suzuki Y."/>
            <person name="Arimoto A."/>
            <person name="Ishii H."/>
            <person name="Satoh N."/>
            <person name="Nishiyama T."/>
            <person name="Hasebe M."/>
            <person name="Maruyama T."/>
            <person name="Minagawa J."/>
            <person name="Obokata J."/>
            <person name="Shigenobu S."/>
        </authorList>
    </citation>
    <scope>NUCLEOTIDE SEQUENCE [LARGE SCALE GENOMIC DNA]</scope>
</reference>
<gene>
    <name evidence="1" type="ORF">PoB_001795500</name>
</gene>
<accession>A0AAV3ZA84</accession>
<keyword evidence="2" id="KW-1185">Reference proteome</keyword>
<evidence type="ECO:0000313" key="1">
    <source>
        <dbReference type="EMBL" id="GFN91449.1"/>
    </source>
</evidence>